<feature type="non-terminal residue" evidence="2">
    <location>
        <position position="280"/>
    </location>
</feature>
<keyword evidence="1" id="KW-0472">Membrane</keyword>
<dbReference type="OrthoDB" id="6347385at2759"/>
<feature type="transmembrane region" description="Helical" evidence="1">
    <location>
        <begin position="230"/>
        <end position="254"/>
    </location>
</feature>
<accession>A0A8J9V5G0</accession>
<sequence length="280" mass="29538">MNVMRLSWTSFDMRVPQEGPGRRRSAVEVEAGDMQAAPARYVSASELYSTDEVELLLEEIRELEPTSCRGEDVQDFEIAGSGCAGAGGRSPAGTELTEHSWDSHAHYSRAPPPRPRALAPVYCHLSYLITPTGALTLVLVLCSLSVCICIWGALGLRAASAAKPLLFGAMTSFMLHTLLMLMHVSLLDALLPVDWNRLGGISFAWSAAWLAGGAAALLLALPPAHHAARVMLYTATGLGLAGASAAAAGAALSLRGGCARRGTRAPAAYRAVPQPRDHAL</sequence>
<keyword evidence="1" id="KW-0812">Transmembrane</keyword>
<name>A0A8J9V5G0_9NEOP</name>
<keyword evidence="1" id="KW-1133">Transmembrane helix</keyword>
<feature type="transmembrane region" description="Helical" evidence="1">
    <location>
        <begin position="166"/>
        <end position="191"/>
    </location>
</feature>
<proteinExistence type="predicted"/>
<feature type="transmembrane region" description="Helical" evidence="1">
    <location>
        <begin position="203"/>
        <end position="224"/>
    </location>
</feature>
<evidence type="ECO:0000313" key="3">
    <source>
        <dbReference type="Proteomes" id="UP000838878"/>
    </source>
</evidence>
<reference evidence="2" key="1">
    <citation type="submission" date="2021-12" db="EMBL/GenBank/DDBJ databases">
        <authorList>
            <person name="Martin H S."/>
        </authorList>
    </citation>
    <scope>NUCLEOTIDE SEQUENCE</scope>
</reference>
<protein>
    <submittedName>
        <fullName evidence="2">Uncharacterized protein</fullName>
    </submittedName>
</protein>
<dbReference type="Proteomes" id="UP000838878">
    <property type="component" value="Chromosome 1"/>
</dbReference>
<feature type="transmembrane region" description="Helical" evidence="1">
    <location>
        <begin position="134"/>
        <end position="154"/>
    </location>
</feature>
<evidence type="ECO:0000256" key="1">
    <source>
        <dbReference type="SAM" id="Phobius"/>
    </source>
</evidence>
<keyword evidence="3" id="KW-1185">Reference proteome</keyword>
<organism evidence="2 3">
    <name type="scientific">Brenthis ino</name>
    <name type="common">lesser marbled fritillary</name>
    <dbReference type="NCBI Taxonomy" id="405034"/>
    <lineage>
        <taxon>Eukaryota</taxon>
        <taxon>Metazoa</taxon>
        <taxon>Ecdysozoa</taxon>
        <taxon>Arthropoda</taxon>
        <taxon>Hexapoda</taxon>
        <taxon>Insecta</taxon>
        <taxon>Pterygota</taxon>
        <taxon>Neoptera</taxon>
        <taxon>Endopterygota</taxon>
        <taxon>Lepidoptera</taxon>
        <taxon>Glossata</taxon>
        <taxon>Ditrysia</taxon>
        <taxon>Papilionoidea</taxon>
        <taxon>Nymphalidae</taxon>
        <taxon>Heliconiinae</taxon>
        <taxon>Argynnini</taxon>
        <taxon>Brenthis</taxon>
    </lineage>
</organism>
<dbReference type="AlphaFoldDB" id="A0A8J9V5G0"/>
<dbReference type="EMBL" id="OV170221">
    <property type="protein sequence ID" value="CAH0713035.1"/>
    <property type="molecule type" value="Genomic_DNA"/>
</dbReference>
<evidence type="ECO:0000313" key="2">
    <source>
        <dbReference type="EMBL" id="CAH0713035.1"/>
    </source>
</evidence>
<gene>
    <name evidence="2" type="ORF">BINO364_LOCUS235</name>
</gene>